<organism evidence="1 2">
    <name type="scientific">Bradyrhizobium brasilense</name>
    <dbReference type="NCBI Taxonomy" id="1419277"/>
    <lineage>
        <taxon>Bacteria</taxon>
        <taxon>Pseudomonadati</taxon>
        <taxon>Pseudomonadota</taxon>
        <taxon>Alphaproteobacteria</taxon>
        <taxon>Hyphomicrobiales</taxon>
        <taxon>Nitrobacteraceae</taxon>
        <taxon>Bradyrhizobium</taxon>
    </lineage>
</organism>
<proteinExistence type="predicted"/>
<gene>
    <name evidence="1" type="ORF">SAMN05216337_10509</name>
</gene>
<evidence type="ECO:0000313" key="1">
    <source>
        <dbReference type="EMBL" id="SDF28284.1"/>
    </source>
</evidence>
<dbReference type="Proteomes" id="UP000199245">
    <property type="component" value="Unassembled WGS sequence"/>
</dbReference>
<name>A0A1G7JU22_9BRAD</name>
<dbReference type="EMBL" id="FMZW01000050">
    <property type="protein sequence ID" value="SDF28284.1"/>
    <property type="molecule type" value="Genomic_DNA"/>
</dbReference>
<dbReference type="AlphaFoldDB" id="A0A1G7JU22"/>
<evidence type="ECO:0000313" key="2">
    <source>
        <dbReference type="Proteomes" id="UP000199245"/>
    </source>
</evidence>
<accession>A0A1G7JU22</accession>
<reference evidence="1 2" key="1">
    <citation type="submission" date="2016-10" db="EMBL/GenBank/DDBJ databases">
        <authorList>
            <person name="de Groot N.N."/>
        </authorList>
    </citation>
    <scope>NUCLEOTIDE SEQUENCE [LARGE SCALE GENOMIC DNA]</scope>
    <source>
        <strain evidence="1 2">R5</strain>
    </source>
</reference>
<sequence length="32" mass="3439">MALASYVTQAGALPGCLPPTPTDYPRPMMMEQ</sequence>
<protein>
    <submittedName>
        <fullName evidence="1">Uncharacterized protein</fullName>
    </submittedName>
</protein>